<organism evidence="7 8">
    <name type="scientific">Massilia atriviolacea</name>
    <dbReference type="NCBI Taxonomy" id="2495579"/>
    <lineage>
        <taxon>Bacteria</taxon>
        <taxon>Pseudomonadati</taxon>
        <taxon>Pseudomonadota</taxon>
        <taxon>Betaproteobacteria</taxon>
        <taxon>Burkholderiales</taxon>
        <taxon>Oxalobacteraceae</taxon>
        <taxon>Telluria group</taxon>
        <taxon>Massilia</taxon>
    </lineage>
</organism>
<evidence type="ECO:0000313" key="8">
    <source>
        <dbReference type="Proteomes" id="UP000278085"/>
    </source>
</evidence>
<dbReference type="Proteomes" id="UP000278085">
    <property type="component" value="Unassembled WGS sequence"/>
</dbReference>
<dbReference type="GO" id="GO:0051536">
    <property type="term" value="F:iron-sulfur cluster binding"/>
    <property type="evidence" value="ECO:0007669"/>
    <property type="project" value="UniProtKB-KW"/>
</dbReference>
<keyword evidence="5" id="KW-0411">Iron-sulfur</keyword>
<evidence type="ECO:0000256" key="5">
    <source>
        <dbReference type="ARBA" id="ARBA00023014"/>
    </source>
</evidence>
<evidence type="ECO:0000256" key="4">
    <source>
        <dbReference type="ARBA" id="ARBA00023004"/>
    </source>
</evidence>
<dbReference type="RefSeq" id="WP_126073075.1">
    <property type="nucleotide sequence ID" value="NZ_CP051166.1"/>
</dbReference>
<dbReference type="InterPro" id="IPR007197">
    <property type="entry name" value="rSAM"/>
</dbReference>
<feature type="domain" description="Radical SAM core" evidence="6">
    <location>
        <begin position="168"/>
        <end position="386"/>
    </location>
</feature>
<proteinExistence type="predicted"/>
<gene>
    <name evidence="7" type="ORF">EJB06_05815</name>
</gene>
<reference evidence="7 8" key="1">
    <citation type="submission" date="2018-12" db="EMBL/GenBank/DDBJ databases">
        <authorList>
            <person name="Yang E."/>
        </authorList>
    </citation>
    <scope>NUCLEOTIDE SEQUENCE [LARGE SCALE GENOMIC DNA]</scope>
    <source>
        <strain evidence="7 8">SOD</strain>
    </source>
</reference>
<dbReference type="PANTHER" id="PTHR43306">
    <property type="entry name" value="7,8-DIHYDRO-6-HYDROXYMETHYLPTERIN DIMETHYLTRANSFERASE"/>
    <property type="match status" value="1"/>
</dbReference>
<dbReference type="AlphaFoldDB" id="A0A430HQD5"/>
<dbReference type="PANTHER" id="PTHR43306:SF1">
    <property type="entry name" value="7,8-DIHYDRO-6-HYDROXYMETHYLPTERIN DIMETHYLTRANSFERASE"/>
    <property type="match status" value="1"/>
</dbReference>
<dbReference type="PROSITE" id="PS51918">
    <property type="entry name" value="RADICAL_SAM"/>
    <property type="match status" value="1"/>
</dbReference>
<dbReference type="SUPFAM" id="SSF102114">
    <property type="entry name" value="Radical SAM enzymes"/>
    <property type="match status" value="1"/>
</dbReference>
<dbReference type="GO" id="GO:0046872">
    <property type="term" value="F:metal ion binding"/>
    <property type="evidence" value="ECO:0007669"/>
    <property type="project" value="UniProtKB-KW"/>
</dbReference>
<evidence type="ECO:0000256" key="2">
    <source>
        <dbReference type="ARBA" id="ARBA00022691"/>
    </source>
</evidence>
<dbReference type="CDD" id="cd01335">
    <property type="entry name" value="Radical_SAM"/>
    <property type="match status" value="1"/>
</dbReference>
<comment type="caution">
    <text evidence="7">The sequence shown here is derived from an EMBL/GenBank/DDBJ whole genome shotgun (WGS) entry which is preliminary data.</text>
</comment>
<dbReference type="InterPro" id="IPR034474">
    <property type="entry name" value="Methyltransferase_Class_D"/>
</dbReference>
<protein>
    <submittedName>
        <fullName evidence="7">Radical SAM protein</fullName>
    </submittedName>
</protein>
<name>A0A430HQD5_9BURK</name>
<dbReference type="Gene3D" id="3.20.20.70">
    <property type="entry name" value="Aldolase class I"/>
    <property type="match status" value="1"/>
</dbReference>
<dbReference type="EMBL" id="RXLQ01000003">
    <property type="protein sequence ID" value="RSZ59713.1"/>
    <property type="molecule type" value="Genomic_DNA"/>
</dbReference>
<dbReference type="InterPro" id="IPR013785">
    <property type="entry name" value="Aldolase_TIM"/>
</dbReference>
<dbReference type="Pfam" id="PF04055">
    <property type="entry name" value="Radical_SAM"/>
    <property type="match status" value="1"/>
</dbReference>
<comment type="cofactor">
    <cofactor evidence="1">
        <name>[4Fe-4S] cluster</name>
        <dbReference type="ChEBI" id="CHEBI:49883"/>
    </cofactor>
</comment>
<dbReference type="SFLD" id="SFLDG01067">
    <property type="entry name" value="SPASM/twitch_domain_containing"/>
    <property type="match status" value="1"/>
</dbReference>
<evidence type="ECO:0000256" key="1">
    <source>
        <dbReference type="ARBA" id="ARBA00001966"/>
    </source>
</evidence>
<keyword evidence="2" id="KW-0949">S-adenosyl-L-methionine</keyword>
<dbReference type="GO" id="GO:0003824">
    <property type="term" value="F:catalytic activity"/>
    <property type="evidence" value="ECO:0007669"/>
    <property type="project" value="InterPro"/>
</dbReference>
<keyword evidence="8" id="KW-1185">Reference proteome</keyword>
<dbReference type="SFLD" id="SFLDS00029">
    <property type="entry name" value="Radical_SAM"/>
    <property type="match status" value="1"/>
</dbReference>
<dbReference type="InterPro" id="IPR058240">
    <property type="entry name" value="rSAM_sf"/>
</dbReference>
<dbReference type="Pfam" id="PF23545">
    <property type="entry name" value="Zn_ribbon_HMPTM"/>
    <property type="match status" value="1"/>
</dbReference>
<sequence length="607" mass="66625">MECTSCDTGTVRKDREHTFFMHEMAVCGGCTTPIEARVVLRDDGVVRLIRCHQCGPSEQMVSDDAKGWMAAFLARGQAGPGKQGDHYFKHTTSTCPGCLALLPADVVIRDGKVYFVKNCDQCGPSEALVSENAAYYVDAYSYARAGTEPLVFATQADKGCPTDCGTCGDHEQHTCLPIIEITDYCNLECPVCIVNNTNAYHLSNEAFARMIDTLVRNEGQVESIALSGGEPTSHPRLMELVAIATREEIGRIVIITNGLRLGRDRAFAEKIKASGAYIALQFDGFTADTHEKIRGRDLCDEKSAALRMLKELNIPTQLIFVAARGVNEHQIGQVVELFLSEDHFLSLNFQPVAFTGAGGGQFAHDPMDRLTIPGVIKAIEEQTGGKLKVSDFAPLPCSHPQCVSLSYLLRMNDGTHIPFGRFVDFRTHGTLLRSSATLGASPEIHDAMSDVVHDVFARQDEIERSADILAALRRTIDVMFPNRPVSAKEAIHLGERQAKSIFLHHYMDRHDFDLERLRKCCHHYPQVDGRIMPACGFNMFHRGAAKGPDTELAAWGKKPWTTDAPVQVVQFHRTDTRQALTGIGVGETPARAPHAIGLGGAKPVVLE</sequence>
<keyword evidence="3" id="KW-0479">Metal-binding</keyword>
<keyword evidence="4" id="KW-0408">Iron</keyword>
<evidence type="ECO:0000259" key="6">
    <source>
        <dbReference type="PROSITE" id="PS51918"/>
    </source>
</evidence>
<evidence type="ECO:0000256" key="3">
    <source>
        <dbReference type="ARBA" id="ARBA00022723"/>
    </source>
</evidence>
<evidence type="ECO:0000313" key="7">
    <source>
        <dbReference type="EMBL" id="RSZ59713.1"/>
    </source>
</evidence>
<accession>A0A430HQD5</accession>
<dbReference type="InterPro" id="IPR056488">
    <property type="entry name" value="Zn_ribbon_HMPTM"/>
</dbReference>
<dbReference type="OrthoDB" id="9782387at2"/>